<dbReference type="OrthoDB" id="2165242at2"/>
<accession>A0A1M4SGE2</accession>
<name>A0A1M4SGE2_9LACT</name>
<dbReference type="EMBL" id="FQUF01000003">
    <property type="protein sequence ID" value="SHE31266.1"/>
    <property type="molecule type" value="Genomic_DNA"/>
</dbReference>
<sequence>MKKRRYGLFFEIARALARVILPRFRFKDILITNEPAVYIAHHQNMIGPVSILVWIKYYFRTWVLSAFTSQKDCYEHYINYTFTKRYNWPSPIAKIVAWPLSYIVPWMMKSARAIPVYRGSRKIMDTFKISVDALLNNEDILIFPDIDYSDDSTEVSDIYEGFLHLEKYYYRETKKHLAFVPVYSNKEKREVHSGKPIRFTGDKKFIEERKEVAQKIQEELNWLSKI</sequence>
<dbReference type="RefSeq" id="WP_073294759.1">
    <property type="nucleotide sequence ID" value="NZ_FQUF01000003.1"/>
</dbReference>
<proteinExistence type="predicted"/>
<keyword evidence="2" id="KW-1185">Reference proteome</keyword>
<reference evidence="2" key="1">
    <citation type="submission" date="2016-11" db="EMBL/GenBank/DDBJ databases">
        <authorList>
            <person name="Varghese N."/>
            <person name="Submissions S."/>
        </authorList>
    </citation>
    <scope>NUCLEOTIDE SEQUENCE [LARGE SCALE GENOMIC DNA]</scope>
    <source>
        <strain evidence="2">DSM 15692</strain>
    </source>
</reference>
<dbReference type="STRING" id="1121025.SAMN02745249_00171"/>
<gene>
    <name evidence="1" type="ORF">SAMN02745249_00171</name>
</gene>
<dbReference type="Proteomes" id="UP000184128">
    <property type="component" value="Unassembled WGS sequence"/>
</dbReference>
<evidence type="ECO:0000313" key="2">
    <source>
        <dbReference type="Proteomes" id="UP000184128"/>
    </source>
</evidence>
<organism evidence="1 2">
    <name type="scientific">Atopostipes suicloacalis DSM 15692</name>
    <dbReference type="NCBI Taxonomy" id="1121025"/>
    <lineage>
        <taxon>Bacteria</taxon>
        <taxon>Bacillati</taxon>
        <taxon>Bacillota</taxon>
        <taxon>Bacilli</taxon>
        <taxon>Lactobacillales</taxon>
        <taxon>Carnobacteriaceae</taxon>
        <taxon>Atopostipes</taxon>
    </lineage>
</organism>
<dbReference type="AlphaFoldDB" id="A0A1M4SGE2"/>
<protein>
    <recommendedName>
        <fullName evidence="3">Glycerol acyltransferase</fullName>
    </recommendedName>
</protein>
<evidence type="ECO:0008006" key="3">
    <source>
        <dbReference type="Google" id="ProtNLM"/>
    </source>
</evidence>
<evidence type="ECO:0000313" key="1">
    <source>
        <dbReference type="EMBL" id="SHE31266.1"/>
    </source>
</evidence>